<keyword evidence="4 10" id="KW-0560">Oxidoreductase</keyword>
<keyword evidence="5 9" id="KW-0408">Iron</keyword>
<dbReference type="Gene3D" id="1.10.630.10">
    <property type="entry name" value="Cytochrome P450"/>
    <property type="match status" value="1"/>
</dbReference>
<keyword evidence="10" id="KW-0503">Monooxygenase</keyword>
<protein>
    <recommendedName>
        <fullName evidence="6">sterol 22-desaturase</fullName>
        <ecNumber evidence="6">1.14.19.41</ecNumber>
    </recommendedName>
    <alternativeName>
        <fullName evidence="7">C-22 sterol desaturase</fullName>
    </alternativeName>
</protein>
<dbReference type="Pfam" id="PF00067">
    <property type="entry name" value="p450"/>
    <property type="match status" value="1"/>
</dbReference>
<keyword evidence="11" id="KW-0812">Transmembrane</keyword>
<sequence length="521" mass="57650">MDSSGWFGLDGASIISAVAAAGPYLLCAVALVVLLEQLSYLRKKGPLPGPTFVVPFLGSALPMILNPTRFWDRQAALARASGLGVSANFLVGRFIVFVRSTELSHKVFANVRPDAFHLIGHPFGKRLFGDHNLIYMFDEQHKELRRRIAPNFTPRALSTYVAVQQRVIITHLQKWLDQASASKSQPVALRLLCRDLNLETSQTVFAGPYLTASARQQFNRDYNLFNVGLMAIPFDLPGFAFRRARLAVSRLVRTLSGCVAQSKERMRTGAEPTCLVDFWMQDTLREIEEAAASGAQPPPQSGDVEIGGHLFDFLFAAQDASTSSLLWAVTLLDAHPDVLARVRAEVAAVLGTPSWSGQPITAEQLREMRYTEAVAREVVRFRPPATMVPHIAGEAFPLTDWYTVPKGAIVFPSAYESSFQGFAAAERFDPDRFFSEDREVQKRHFLAFGAGPHQCVGQRYAINHLVLFIALFTSLVDFRRHRTPGCDDIAYVPTIVPKDDGLVHLAKRTCDRISPSSSSSS</sequence>
<evidence type="ECO:0000256" key="3">
    <source>
        <dbReference type="ARBA" id="ARBA00022723"/>
    </source>
</evidence>
<evidence type="ECO:0000256" key="11">
    <source>
        <dbReference type="SAM" id="Phobius"/>
    </source>
</evidence>
<reference evidence="12" key="1">
    <citation type="submission" date="2021-03" db="EMBL/GenBank/DDBJ databases">
        <authorList>
            <consortium name="Genoscope - CEA"/>
            <person name="William W."/>
        </authorList>
    </citation>
    <scope>NUCLEOTIDE SEQUENCE</scope>
    <source>
        <strain evidence="12">Doubled-haploid Pahang</strain>
    </source>
</reference>
<comment type="cofactor">
    <cofactor evidence="1 9">
        <name>heme</name>
        <dbReference type="ChEBI" id="CHEBI:30413"/>
    </cofactor>
</comment>
<dbReference type="Gramene" id="Ma10_t14440.1">
    <property type="protein sequence ID" value="Ma10_p14440.1"/>
    <property type="gene ID" value="Ma10_g14440"/>
</dbReference>
<keyword evidence="14" id="KW-1185">Reference proteome</keyword>
<comment type="catalytic activity">
    <reaction evidence="8">
        <text>5-dehydroepisterol + NADPH + O2 + H(+) = ergosta-5,7,22,24(28)-tetraen-3beta-ol + NADP(+) + 2 H2O</text>
        <dbReference type="Rhea" id="RHEA:33467"/>
        <dbReference type="ChEBI" id="CHEBI:15377"/>
        <dbReference type="ChEBI" id="CHEBI:15378"/>
        <dbReference type="ChEBI" id="CHEBI:15379"/>
        <dbReference type="ChEBI" id="CHEBI:18249"/>
        <dbReference type="ChEBI" id="CHEBI:52972"/>
        <dbReference type="ChEBI" id="CHEBI:57783"/>
        <dbReference type="ChEBI" id="CHEBI:58349"/>
        <dbReference type="EC" id="1.14.19.41"/>
    </reaction>
</comment>
<proteinExistence type="inferred from homology"/>
<dbReference type="GO" id="GO:0000249">
    <property type="term" value="F:C-22 sterol desaturase (NADPH) activity"/>
    <property type="evidence" value="ECO:0007669"/>
    <property type="project" value="UniProtKB-EC"/>
</dbReference>
<dbReference type="AlphaFoldDB" id="A0A804KW51"/>
<dbReference type="PANTHER" id="PTHR24286">
    <property type="entry name" value="CYTOCHROME P450 26"/>
    <property type="match status" value="1"/>
</dbReference>
<keyword evidence="11" id="KW-1133">Transmembrane helix</keyword>
<evidence type="ECO:0000256" key="2">
    <source>
        <dbReference type="ARBA" id="ARBA00010617"/>
    </source>
</evidence>
<dbReference type="InterPro" id="IPR002401">
    <property type="entry name" value="Cyt_P450_E_grp-I"/>
</dbReference>
<dbReference type="PRINTS" id="PR00385">
    <property type="entry name" value="P450"/>
</dbReference>
<evidence type="ECO:0000256" key="5">
    <source>
        <dbReference type="ARBA" id="ARBA00023004"/>
    </source>
</evidence>
<evidence type="ECO:0000256" key="7">
    <source>
        <dbReference type="ARBA" id="ARBA00041546"/>
    </source>
</evidence>
<dbReference type="PRINTS" id="PR00463">
    <property type="entry name" value="EP450I"/>
</dbReference>
<dbReference type="PANTHER" id="PTHR24286:SF228">
    <property type="entry name" value="C-22 STEROL DESATURASE ERG5"/>
    <property type="match status" value="1"/>
</dbReference>
<dbReference type="InterPro" id="IPR017972">
    <property type="entry name" value="Cyt_P450_CS"/>
</dbReference>
<feature type="transmembrane region" description="Helical" evidence="11">
    <location>
        <begin position="77"/>
        <end position="96"/>
    </location>
</feature>
<keyword evidence="11" id="KW-0472">Membrane</keyword>
<dbReference type="InterPro" id="IPR036396">
    <property type="entry name" value="Cyt_P450_sf"/>
</dbReference>
<evidence type="ECO:0000256" key="10">
    <source>
        <dbReference type="RuleBase" id="RU000461"/>
    </source>
</evidence>
<dbReference type="SUPFAM" id="SSF48264">
    <property type="entry name" value="Cytochrome P450"/>
    <property type="match status" value="1"/>
</dbReference>
<dbReference type="GO" id="GO:0020037">
    <property type="term" value="F:heme binding"/>
    <property type="evidence" value="ECO:0007669"/>
    <property type="project" value="InterPro"/>
</dbReference>
<dbReference type="CDD" id="cd11082">
    <property type="entry name" value="CYP61_CYP710"/>
    <property type="match status" value="1"/>
</dbReference>
<name>A0A804KW51_MUSAM</name>
<evidence type="ECO:0000256" key="4">
    <source>
        <dbReference type="ARBA" id="ARBA00023002"/>
    </source>
</evidence>
<dbReference type="FunFam" id="1.10.630.10:FF:000021">
    <property type="entry name" value="Cytochrome P450 61"/>
    <property type="match status" value="1"/>
</dbReference>
<feature type="transmembrane region" description="Helical" evidence="11">
    <location>
        <begin position="47"/>
        <end position="65"/>
    </location>
</feature>
<dbReference type="PROSITE" id="PS00086">
    <property type="entry name" value="CYTOCHROME_P450"/>
    <property type="match status" value="1"/>
</dbReference>
<dbReference type="EC" id="1.14.19.41" evidence="6"/>
<dbReference type="EnsemblPlants" id="Ma10_t14440.1">
    <property type="protein sequence ID" value="Ma10_p14440.1"/>
    <property type="gene ID" value="Ma10_g14440"/>
</dbReference>
<evidence type="ECO:0000256" key="9">
    <source>
        <dbReference type="PIRSR" id="PIRSR602401-1"/>
    </source>
</evidence>
<evidence type="ECO:0000313" key="13">
    <source>
        <dbReference type="EnsemblPlants" id="Ma10_p14440.1"/>
    </source>
</evidence>
<keyword evidence="3 9" id="KW-0479">Metal-binding</keyword>
<evidence type="ECO:0000256" key="8">
    <source>
        <dbReference type="ARBA" id="ARBA00047463"/>
    </source>
</evidence>
<organism evidence="13 14">
    <name type="scientific">Musa acuminata subsp. malaccensis</name>
    <name type="common">Wild banana</name>
    <name type="synonym">Musa malaccensis</name>
    <dbReference type="NCBI Taxonomy" id="214687"/>
    <lineage>
        <taxon>Eukaryota</taxon>
        <taxon>Viridiplantae</taxon>
        <taxon>Streptophyta</taxon>
        <taxon>Embryophyta</taxon>
        <taxon>Tracheophyta</taxon>
        <taxon>Spermatophyta</taxon>
        <taxon>Magnoliopsida</taxon>
        <taxon>Liliopsida</taxon>
        <taxon>Zingiberales</taxon>
        <taxon>Musaceae</taxon>
        <taxon>Musa</taxon>
    </lineage>
</organism>
<dbReference type="OrthoDB" id="1372046at2759"/>
<accession>A0A804KW51</accession>
<dbReference type="GO" id="GO:0004497">
    <property type="term" value="F:monooxygenase activity"/>
    <property type="evidence" value="ECO:0007669"/>
    <property type="project" value="UniProtKB-KW"/>
</dbReference>
<dbReference type="InterPro" id="IPR001128">
    <property type="entry name" value="Cyt_P450"/>
</dbReference>
<dbReference type="InParanoid" id="A0A804KW51"/>
<dbReference type="GO" id="GO:0016491">
    <property type="term" value="F:oxidoreductase activity"/>
    <property type="evidence" value="ECO:0000318"/>
    <property type="project" value="GO_Central"/>
</dbReference>
<evidence type="ECO:0000313" key="14">
    <source>
        <dbReference type="Proteomes" id="UP000012960"/>
    </source>
</evidence>
<dbReference type="EMBL" id="HG996476">
    <property type="protein sequence ID" value="CAG1853510.1"/>
    <property type="molecule type" value="Genomic_DNA"/>
</dbReference>
<dbReference type="OMA" id="TCIVDHW"/>
<evidence type="ECO:0000256" key="6">
    <source>
        <dbReference type="ARBA" id="ARBA00039038"/>
    </source>
</evidence>
<evidence type="ECO:0000313" key="12">
    <source>
        <dbReference type="EMBL" id="CAG1853510.1"/>
    </source>
</evidence>
<evidence type="ECO:0000256" key="1">
    <source>
        <dbReference type="ARBA" id="ARBA00001971"/>
    </source>
</evidence>
<dbReference type="SMR" id="A0A804KW51"/>
<feature type="transmembrane region" description="Helical" evidence="11">
    <location>
        <begin position="12"/>
        <end position="35"/>
    </location>
</feature>
<reference evidence="13" key="2">
    <citation type="submission" date="2021-05" db="UniProtKB">
        <authorList>
            <consortium name="EnsemblPlants"/>
        </authorList>
    </citation>
    <scope>IDENTIFICATION</scope>
    <source>
        <strain evidence="13">subsp. malaccensis</strain>
    </source>
</reference>
<comment type="similarity">
    <text evidence="2 10">Belongs to the cytochrome P450 family.</text>
</comment>
<dbReference type="Proteomes" id="UP000012960">
    <property type="component" value="Unplaced"/>
</dbReference>
<feature type="binding site" description="axial binding residue" evidence="9">
    <location>
        <position position="455"/>
    </location>
    <ligand>
        <name>heme</name>
        <dbReference type="ChEBI" id="CHEBI:30413"/>
    </ligand>
    <ligandPart>
        <name>Fe</name>
        <dbReference type="ChEBI" id="CHEBI:18248"/>
    </ligandPart>
</feature>
<keyword evidence="9 10" id="KW-0349">Heme</keyword>
<gene>
    <name evidence="12" type="ORF">GSMUA_317360.1</name>
</gene>
<dbReference type="GO" id="GO:0005506">
    <property type="term" value="F:iron ion binding"/>
    <property type="evidence" value="ECO:0007669"/>
    <property type="project" value="InterPro"/>
</dbReference>
<dbReference type="FunCoup" id="A0A804KW51">
    <property type="interactions" value="801"/>
</dbReference>